<dbReference type="AlphaFoldDB" id="K4IHF1"/>
<evidence type="ECO:0000313" key="1">
    <source>
        <dbReference type="EMBL" id="AFU69794.1"/>
    </source>
</evidence>
<reference evidence="1" key="2">
    <citation type="submission" date="2012-09" db="EMBL/GenBank/DDBJ databases">
        <title>The complete sequence of Psychroflexus torquis an extreme psychrophile from sea-ice that is stimulated by light.</title>
        <authorList>
            <person name="Feng S."/>
            <person name="Powell S.M."/>
            <person name="Bowman J.P."/>
        </authorList>
    </citation>
    <scope>NUCLEOTIDE SEQUENCE [LARGE SCALE GENOMIC DNA]</scope>
    <source>
        <strain evidence="1">ATCC 700755</strain>
    </source>
</reference>
<dbReference type="KEGG" id="ptq:P700755_003125"/>
<gene>
    <name evidence="1" type="ordered locus">P700755_003125</name>
</gene>
<dbReference type="RefSeq" id="WP_015025345.1">
    <property type="nucleotide sequence ID" value="NC_018721.1"/>
</dbReference>
<evidence type="ECO:0008006" key="3">
    <source>
        <dbReference type="Google" id="ProtNLM"/>
    </source>
</evidence>
<organism evidence="1 2">
    <name type="scientific">Psychroflexus torquis (strain ATCC 700755 / CIP 106069 / ACAM 623)</name>
    <dbReference type="NCBI Taxonomy" id="313595"/>
    <lineage>
        <taxon>Bacteria</taxon>
        <taxon>Pseudomonadati</taxon>
        <taxon>Bacteroidota</taxon>
        <taxon>Flavobacteriia</taxon>
        <taxon>Flavobacteriales</taxon>
        <taxon>Flavobacteriaceae</taxon>
        <taxon>Psychroflexus</taxon>
    </lineage>
</organism>
<proteinExistence type="predicted"/>
<accession>K4IHF1</accession>
<name>K4IHF1_PSYTT</name>
<dbReference type="OrthoDB" id="1494020at2"/>
<keyword evidence="2" id="KW-1185">Reference proteome</keyword>
<dbReference type="EMBL" id="CP003879">
    <property type="protein sequence ID" value="AFU69794.1"/>
    <property type="molecule type" value="Genomic_DNA"/>
</dbReference>
<dbReference type="PROSITE" id="PS51257">
    <property type="entry name" value="PROKAR_LIPOPROTEIN"/>
    <property type="match status" value="1"/>
</dbReference>
<protein>
    <recommendedName>
        <fullName evidence="3">Lipoprotein</fullName>
    </recommendedName>
</protein>
<dbReference type="Proteomes" id="UP000008514">
    <property type="component" value="Chromosome"/>
</dbReference>
<reference evidence="1" key="1">
    <citation type="submission" date="2006-03" db="EMBL/GenBank/DDBJ databases">
        <authorList>
            <person name="Bowman J."/>
            <person name="Ferriera S."/>
            <person name="Johnson J."/>
            <person name="Kravitz S."/>
            <person name="Halpern A."/>
            <person name="Remington K."/>
            <person name="Beeson K."/>
            <person name="Tran B."/>
            <person name="Rogers Y.-H."/>
            <person name="Friedman R."/>
            <person name="Venter J.C."/>
        </authorList>
    </citation>
    <scope>NUCLEOTIDE SEQUENCE [LARGE SCALE GENOMIC DNA]</scope>
    <source>
        <strain evidence="1">ATCC 700755</strain>
    </source>
</reference>
<evidence type="ECO:0000313" key="2">
    <source>
        <dbReference type="Proteomes" id="UP000008514"/>
    </source>
</evidence>
<sequence length="154" mass="17926">MNKYFIFLMVLFCSCTKYKGNQDSLKYDIIKIEFDGYSKDYETKEKIAISITDSTEVRNLNNLKNTSQRKWFANVKGTEFIIRLVYTDSRTGEQLLVCILKSIDSTPTIEYGSGTLFDGSYKNDKFFNYVASIINLEDIKQYNGNLSQEEYEKL</sequence>
<dbReference type="HOGENOM" id="CLU_1702805_0_0_10"/>
<dbReference type="STRING" id="313595.P700755_003125"/>